<dbReference type="InterPro" id="IPR029052">
    <property type="entry name" value="Metallo-depent_PP-like"/>
</dbReference>
<evidence type="ECO:0000256" key="3">
    <source>
        <dbReference type="ARBA" id="ARBA00023004"/>
    </source>
</evidence>
<dbReference type="GO" id="GO:0046872">
    <property type="term" value="F:metal ion binding"/>
    <property type="evidence" value="ECO:0007669"/>
    <property type="project" value="UniProtKB-KW"/>
</dbReference>
<dbReference type="Proteomes" id="UP000019140">
    <property type="component" value="Unassembled WGS sequence"/>
</dbReference>
<evidence type="ECO:0000256" key="4">
    <source>
        <dbReference type="ARBA" id="ARBA00025742"/>
    </source>
</evidence>
<dbReference type="PANTHER" id="PTHR42988">
    <property type="entry name" value="PHOSPHOHYDROLASE"/>
    <property type="match status" value="1"/>
</dbReference>
<dbReference type="InterPro" id="IPR004843">
    <property type="entry name" value="Calcineurin-like_PHP"/>
</dbReference>
<evidence type="ECO:0000313" key="7">
    <source>
        <dbReference type="Proteomes" id="UP000019140"/>
    </source>
</evidence>
<evidence type="ECO:0000313" key="6">
    <source>
        <dbReference type="EMBL" id="ETX06981.1"/>
    </source>
</evidence>
<dbReference type="AlphaFoldDB" id="W4MAQ0"/>
<proteinExistence type="inferred from homology"/>
<evidence type="ECO:0000256" key="2">
    <source>
        <dbReference type="ARBA" id="ARBA00022801"/>
    </source>
</evidence>
<sequence length="279" mass="31980">MHAEDANFTFVHFTDTHIMAGITYTSDFGWQVDTQKTLERVIRAINALDPAPDFAIIGGDLTSPDLIDRSRRPTPEEYEPSYQVLHETLQLLNCPVHMLMGNHDDRIAFHRVMQHEVPSPDFPHYFSFNHHGYHFIGLDTLEPGKHGGYVDAQQLDWLRDDLHAHQGEPTLAFMHHHPWPVEIEWLDTQNLRNGDDVVGLLRDHGGVRWMICGHVHLDKEIERDGLTQLTSPSTCFQTSKVSQARKTYAGPPGFRVVRVKGRELSTQVLYLHADRNDEL</sequence>
<keyword evidence="1" id="KW-0479">Metal-binding</keyword>
<dbReference type="EMBL" id="AZHX01000556">
    <property type="protein sequence ID" value="ETX06981.1"/>
    <property type="molecule type" value="Genomic_DNA"/>
</dbReference>
<comment type="caution">
    <text evidence="6">The sequence shown here is derived from an EMBL/GenBank/DDBJ whole genome shotgun (WGS) entry which is preliminary data.</text>
</comment>
<evidence type="ECO:0000256" key="1">
    <source>
        <dbReference type="ARBA" id="ARBA00022723"/>
    </source>
</evidence>
<dbReference type="Pfam" id="PF00149">
    <property type="entry name" value="Metallophos"/>
    <property type="match status" value="1"/>
</dbReference>
<dbReference type="InterPro" id="IPR050884">
    <property type="entry name" value="CNP_phosphodiesterase-III"/>
</dbReference>
<dbReference type="Gene3D" id="3.60.21.10">
    <property type="match status" value="1"/>
</dbReference>
<accession>W4MAQ0</accession>
<dbReference type="HOGENOM" id="CLU_070320_1_1_7"/>
<keyword evidence="7" id="KW-1185">Reference proteome</keyword>
<evidence type="ECO:0000259" key="5">
    <source>
        <dbReference type="Pfam" id="PF00149"/>
    </source>
</evidence>
<keyword evidence="3" id="KW-0408">Iron</keyword>
<comment type="similarity">
    <text evidence="4">Belongs to the cyclic nucleotide phosphodiesterase class-III family.</text>
</comment>
<reference evidence="6 7" key="1">
    <citation type="journal article" date="2014" name="Nature">
        <title>An environmental bacterial taxon with a large and distinct metabolic repertoire.</title>
        <authorList>
            <person name="Wilson M.C."/>
            <person name="Mori T."/>
            <person name="Ruckert C."/>
            <person name="Uria A.R."/>
            <person name="Helf M.J."/>
            <person name="Takada K."/>
            <person name="Gernert C."/>
            <person name="Steffens U.A."/>
            <person name="Heycke N."/>
            <person name="Schmitt S."/>
            <person name="Rinke C."/>
            <person name="Helfrich E.J."/>
            <person name="Brachmann A.O."/>
            <person name="Gurgui C."/>
            <person name="Wakimoto T."/>
            <person name="Kracht M."/>
            <person name="Crusemann M."/>
            <person name="Hentschel U."/>
            <person name="Abe I."/>
            <person name="Matsunaga S."/>
            <person name="Kalinowski J."/>
            <person name="Takeyama H."/>
            <person name="Piel J."/>
        </authorList>
    </citation>
    <scope>NUCLEOTIDE SEQUENCE [LARGE SCALE GENOMIC DNA]</scope>
    <source>
        <strain evidence="7">TSY2</strain>
    </source>
</reference>
<feature type="domain" description="Calcineurin-like phosphoesterase" evidence="5">
    <location>
        <begin position="9"/>
        <end position="216"/>
    </location>
</feature>
<keyword evidence="2" id="KW-0378">Hydrolase</keyword>
<gene>
    <name evidence="6" type="ORF">ETSY2_13900</name>
</gene>
<dbReference type="GO" id="GO:0016787">
    <property type="term" value="F:hydrolase activity"/>
    <property type="evidence" value="ECO:0007669"/>
    <property type="project" value="UniProtKB-KW"/>
</dbReference>
<dbReference type="PANTHER" id="PTHR42988:SF2">
    <property type="entry name" value="CYCLIC NUCLEOTIDE PHOSPHODIESTERASE CBUA0032-RELATED"/>
    <property type="match status" value="1"/>
</dbReference>
<dbReference type="SUPFAM" id="SSF56300">
    <property type="entry name" value="Metallo-dependent phosphatases"/>
    <property type="match status" value="1"/>
</dbReference>
<organism evidence="6 7">
    <name type="scientific">Candidatus Entotheonella gemina</name>
    <dbReference type="NCBI Taxonomy" id="1429439"/>
    <lineage>
        <taxon>Bacteria</taxon>
        <taxon>Pseudomonadati</taxon>
        <taxon>Nitrospinota/Tectimicrobiota group</taxon>
        <taxon>Candidatus Tectimicrobiota</taxon>
        <taxon>Candidatus Entotheonellia</taxon>
        <taxon>Candidatus Entotheonellales</taxon>
        <taxon>Candidatus Entotheonellaceae</taxon>
        <taxon>Candidatus Entotheonella</taxon>
    </lineage>
</organism>
<protein>
    <recommendedName>
        <fullName evidence="5">Calcineurin-like phosphoesterase domain-containing protein</fullName>
    </recommendedName>
</protein>
<name>W4MAQ0_9BACT</name>